<gene>
    <name evidence="6" type="primary">smf</name>
    <name evidence="5" type="ORF">Abci_010_107</name>
    <name evidence="6" type="ORF">ACI01nite_08640</name>
</gene>
<dbReference type="SUPFAM" id="SSF102405">
    <property type="entry name" value="MCP/YpsA-like"/>
    <property type="match status" value="1"/>
</dbReference>
<organism evidence="5 7">
    <name type="scientific">Acetobacter cibinongensis</name>
    <dbReference type="NCBI Taxonomy" id="146475"/>
    <lineage>
        <taxon>Bacteria</taxon>
        <taxon>Pseudomonadati</taxon>
        <taxon>Pseudomonadota</taxon>
        <taxon>Alphaproteobacteria</taxon>
        <taxon>Acetobacterales</taxon>
        <taxon>Acetobacteraceae</taxon>
        <taxon>Acetobacter</taxon>
    </lineage>
</organism>
<dbReference type="Gene3D" id="1.10.10.10">
    <property type="entry name" value="Winged helix-like DNA-binding domain superfamily/Winged helix DNA-binding domain"/>
    <property type="match status" value="1"/>
</dbReference>
<sequence>MTDLLACLRLARTDGIGPGRWRQMIERYHTPQSAVEALPHLRIKGRASFAPPPVEQITREIEQTLKLGGQFLTVLDPAYPPQLRACPDAPPVLSVLGDRAALSKPGVGLVGARNASVHGVRLAESLATDLVEAGLTVISGLARGIDRAAHMGALHRKGVTIAAIAGGLDRPYPPENIRLQAEIAEKGVVVTEAPLGTIPTARHFPRRNRLIAGLGLGCVVVEAALHSGTLITARLALDYGRELFAVPGTPLDPRCRGSNDLLRHGAILTESAADILAHLPPLSRFASFPHGPLSQENTSQRVFYPSPADTLFTSPPTSGQPSRVSGQKPPKSAEFHSFSPADPAQSPPPVQHATMQEKLLDLLSFTPIPVDDLVRHCQFSASAVLTALTELELTERITLLPGGRVALANEAGKRAD</sequence>
<dbReference type="Proteomes" id="UP000321891">
    <property type="component" value="Unassembled WGS sequence"/>
</dbReference>
<evidence type="ECO:0000313" key="8">
    <source>
        <dbReference type="Proteomes" id="UP000321891"/>
    </source>
</evidence>
<evidence type="ECO:0000313" key="7">
    <source>
        <dbReference type="Proteomes" id="UP000032671"/>
    </source>
</evidence>
<dbReference type="Pfam" id="PF02481">
    <property type="entry name" value="DNA_processg_A"/>
    <property type="match status" value="1"/>
</dbReference>
<dbReference type="RefSeq" id="WP_244877601.1">
    <property type="nucleotide sequence ID" value="NZ_BAMV01000010.1"/>
</dbReference>
<accession>A0A0D6N2N0</accession>
<evidence type="ECO:0000259" key="3">
    <source>
        <dbReference type="Pfam" id="PF02481"/>
    </source>
</evidence>
<dbReference type="STRING" id="1231339.Abci_010_107"/>
<protein>
    <submittedName>
        <fullName evidence="5">DNA processing chain A</fullName>
    </submittedName>
    <submittedName>
        <fullName evidence="6">DNA processing protein DprA</fullName>
    </submittedName>
</protein>
<dbReference type="AlphaFoldDB" id="A0A0D6N2N0"/>
<reference evidence="5 7" key="1">
    <citation type="submission" date="2012-11" db="EMBL/GenBank/DDBJ databases">
        <title>Whole genome sequence of Acetobacter cibinongensis 4H-1.</title>
        <authorList>
            <person name="Azuma Y."/>
            <person name="Higashiura N."/>
            <person name="Hirakawa H."/>
            <person name="Matsushita K."/>
        </authorList>
    </citation>
    <scope>NUCLEOTIDE SEQUENCE [LARGE SCALE GENOMIC DNA]</scope>
    <source>
        <strain evidence="5 7">4H-1</strain>
    </source>
</reference>
<dbReference type="Pfam" id="PF21102">
    <property type="entry name" value="DprA_N"/>
    <property type="match status" value="1"/>
</dbReference>
<keyword evidence="8" id="KW-1185">Reference proteome</keyword>
<dbReference type="NCBIfam" id="TIGR00732">
    <property type="entry name" value="dprA"/>
    <property type="match status" value="1"/>
</dbReference>
<dbReference type="PANTHER" id="PTHR43022:SF1">
    <property type="entry name" value="PROTEIN SMF"/>
    <property type="match status" value="1"/>
</dbReference>
<evidence type="ECO:0000313" key="5">
    <source>
        <dbReference type="EMBL" id="GAN60242.1"/>
    </source>
</evidence>
<feature type="compositionally biased region" description="Polar residues" evidence="2">
    <location>
        <begin position="311"/>
        <end position="325"/>
    </location>
</feature>
<dbReference type="InterPro" id="IPR036388">
    <property type="entry name" value="WH-like_DNA-bd_sf"/>
</dbReference>
<evidence type="ECO:0000256" key="1">
    <source>
        <dbReference type="ARBA" id="ARBA00006525"/>
    </source>
</evidence>
<dbReference type="EMBL" id="BJVU01000002">
    <property type="protein sequence ID" value="GEL58262.1"/>
    <property type="molecule type" value="Genomic_DNA"/>
</dbReference>
<dbReference type="GO" id="GO:0009294">
    <property type="term" value="P:DNA-mediated transformation"/>
    <property type="evidence" value="ECO:0007669"/>
    <property type="project" value="InterPro"/>
</dbReference>
<evidence type="ECO:0000313" key="6">
    <source>
        <dbReference type="EMBL" id="GEL58262.1"/>
    </source>
</evidence>
<dbReference type="InterPro" id="IPR041614">
    <property type="entry name" value="DprA_WH"/>
</dbReference>
<dbReference type="PANTHER" id="PTHR43022">
    <property type="entry name" value="PROTEIN SMF"/>
    <property type="match status" value="1"/>
</dbReference>
<dbReference type="EMBL" id="BAMV01000010">
    <property type="protein sequence ID" value="GAN60242.1"/>
    <property type="molecule type" value="Genomic_DNA"/>
</dbReference>
<dbReference type="InterPro" id="IPR057666">
    <property type="entry name" value="DrpA_SLOG"/>
</dbReference>
<feature type="region of interest" description="Disordered" evidence="2">
    <location>
        <begin position="305"/>
        <end position="352"/>
    </location>
</feature>
<reference evidence="6 8" key="2">
    <citation type="submission" date="2019-07" db="EMBL/GenBank/DDBJ databases">
        <title>Whole genome shotgun sequence of Acetobacter cibinongensis NBRC 16605.</title>
        <authorList>
            <person name="Hosoyama A."/>
            <person name="Uohara A."/>
            <person name="Ohji S."/>
            <person name="Ichikawa N."/>
        </authorList>
    </citation>
    <scope>NUCLEOTIDE SEQUENCE [LARGE SCALE GENOMIC DNA]</scope>
    <source>
        <strain evidence="6 8">NBRC 16605</strain>
    </source>
</reference>
<dbReference type="Gene3D" id="3.40.50.450">
    <property type="match status" value="1"/>
</dbReference>
<evidence type="ECO:0000256" key="2">
    <source>
        <dbReference type="SAM" id="MobiDB-lite"/>
    </source>
</evidence>
<evidence type="ECO:0000259" key="4">
    <source>
        <dbReference type="Pfam" id="PF17782"/>
    </source>
</evidence>
<dbReference type="InterPro" id="IPR003488">
    <property type="entry name" value="DprA"/>
</dbReference>
<comment type="caution">
    <text evidence="5">The sequence shown here is derived from an EMBL/GenBank/DDBJ whole genome shotgun (WGS) entry which is preliminary data.</text>
</comment>
<dbReference type="Proteomes" id="UP000032671">
    <property type="component" value="Unassembled WGS sequence"/>
</dbReference>
<dbReference type="Pfam" id="PF17782">
    <property type="entry name" value="WHD_DprA"/>
    <property type="match status" value="1"/>
</dbReference>
<proteinExistence type="inferred from homology"/>
<comment type="similarity">
    <text evidence="1">Belongs to the DprA/Smf family.</text>
</comment>
<accession>A0A6N3SMG9</accession>
<feature type="domain" description="DprA winged helix" evidence="4">
    <location>
        <begin position="344"/>
        <end position="403"/>
    </location>
</feature>
<name>A0A0D6N2N0_9PROT</name>
<feature type="domain" description="Smf/DprA SLOG" evidence="3">
    <location>
        <begin position="71"/>
        <end position="279"/>
    </location>
</feature>